<name>A0AAU0UP24_9FIRM</name>
<dbReference type="GO" id="GO:0006355">
    <property type="term" value="P:regulation of DNA-templated transcription"/>
    <property type="evidence" value="ECO:0007669"/>
    <property type="project" value="InterPro"/>
</dbReference>
<dbReference type="Proteomes" id="UP001329915">
    <property type="component" value="Chromosome"/>
</dbReference>
<dbReference type="PROSITE" id="PS00688">
    <property type="entry name" value="SIGMA54_INTERACT_3"/>
    <property type="match status" value="1"/>
</dbReference>
<dbReference type="SUPFAM" id="SSF55785">
    <property type="entry name" value="PYP-like sensor domain (PAS domain)"/>
    <property type="match status" value="1"/>
</dbReference>
<dbReference type="InterPro" id="IPR002078">
    <property type="entry name" value="Sigma_54_int"/>
</dbReference>
<reference evidence="8 9" key="1">
    <citation type="submission" date="2023-04" db="EMBL/GenBank/DDBJ databases">
        <authorList>
            <person name="Hsu D."/>
        </authorList>
    </citation>
    <scope>NUCLEOTIDE SEQUENCE [LARGE SCALE GENOMIC DNA]</scope>
    <source>
        <strain evidence="8 9">MK1</strain>
    </source>
</reference>
<dbReference type="PROSITE" id="PS50112">
    <property type="entry name" value="PAS"/>
    <property type="match status" value="1"/>
</dbReference>
<dbReference type="Gene3D" id="1.10.8.60">
    <property type="match status" value="1"/>
</dbReference>
<dbReference type="PROSITE" id="PS00676">
    <property type="entry name" value="SIGMA54_INTERACT_2"/>
    <property type="match status" value="1"/>
</dbReference>
<keyword evidence="3" id="KW-0805">Transcription regulation</keyword>
<gene>
    <name evidence="8" type="ORF">MFMK1_002112</name>
</gene>
<dbReference type="Gene3D" id="3.40.50.300">
    <property type="entry name" value="P-loop containing nucleotide triphosphate hydrolases"/>
    <property type="match status" value="1"/>
</dbReference>
<evidence type="ECO:0000313" key="9">
    <source>
        <dbReference type="Proteomes" id="UP001329915"/>
    </source>
</evidence>
<dbReference type="Pfam" id="PF02954">
    <property type="entry name" value="HTH_8"/>
    <property type="match status" value="1"/>
</dbReference>
<dbReference type="SUPFAM" id="SSF52540">
    <property type="entry name" value="P-loop containing nucleoside triphosphate hydrolases"/>
    <property type="match status" value="1"/>
</dbReference>
<dbReference type="InterPro" id="IPR002197">
    <property type="entry name" value="HTH_Fis"/>
</dbReference>
<dbReference type="InterPro" id="IPR003593">
    <property type="entry name" value="AAA+_ATPase"/>
</dbReference>
<keyword evidence="4" id="KW-0238">DNA-binding</keyword>
<keyword evidence="2" id="KW-0067">ATP-binding</keyword>
<evidence type="ECO:0000256" key="3">
    <source>
        <dbReference type="ARBA" id="ARBA00023015"/>
    </source>
</evidence>
<evidence type="ECO:0000256" key="2">
    <source>
        <dbReference type="ARBA" id="ARBA00022840"/>
    </source>
</evidence>
<dbReference type="InterPro" id="IPR000014">
    <property type="entry name" value="PAS"/>
</dbReference>
<dbReference type="Gene3D" id="1.10.10.60">
    <property type="entry name" value="Homeodomain-like"/>
    <property type="match status" value="1"/>
</dbReference>
<dbReference type="EMBL" id="CP121694">
    <property type="protein sequence ID" value="WRO22287.1"/>
    <property type="molecule type" value="Genomic_DNA"/>
</dbReference>
<evidence type="ECO:0000256" key="5">
    <source>
        <dbReference type="ARBA" id="ARBA00023163"/>
    </source>
</evidence>
<proteinExistence type="predicted"/>
<keyword evidence="5" id="KW-0804">Transcription</keyword>
<dbReference type="FunFam" id="3.40.50.300:FF:000006">
    <property type="entry name" value="DNA-binding transcriptional regulator NtrC"/>
    <property type="match status" value="1"/>
</dbReference>
<dbReference type="PROSITE" id="PS50045">
    <property type="entry name" value="SIGMA54_INTERACT_4"/>
    <property type="match status" value="1"/>
</dbReference>
<dbReference type="CDD" id="cd00130">
    <property type="entry name" value="PAS"/>
    <property type="match status" value="1"/>
</dbReference>
<dbReference type="GO" id="GO:0005524">
    <property type="term" value="F:ATP binding"/>
    <property type="evidence" value="ECO:0007669"/>
    <property type="project" value="UniProtKB-KW"/>
</dbReference>
<dbReference type="InterPro" id="IPR025662">
    <property type="entry name" value="Sigma_54_int_dom_ATP-bd_1"/>
</dbReference>
<dbReference type="Gene3D" id="3.30.450.20">
    <property type="entry name" value="PAS domain"/>
    <property type="match status" value="1"/>
</dbReference>
<dbReference type="RefSeq" id="WP_366921701.1">
    <property type="nucleotide sequence ID" value="NZ_CP121694.1"/>
</dbReference>
<keyword evidence="1" id="KW-0547">Nucleotide-binding</keyword>
<dbReference type="Pfam" id="PF25601">
    <property type="entry name" value="AAA_lid_14"/>
    <property type="match status" value="1"/>
</dbReference>
<evidence type="ECO:0000259" key="6">
    <source>
        <dbReference type="PROSITE" id="PS50045"/>
    </source>
</evidence>
<protein>
    <submittedName>
        <fullName evidence="8">Sigma 54-interacting transcriptional regulator</fullName>
    </submittedName>
</protein>
<dbReference type="InterPro" id="IPR035965">
    <property type="entry name" value="PAS-like_dom_sf"/>
</dbReference>
<dbReference type="InterPro" id="IPR013656">
    <property type="entry name" value="PAS_4"/>
</dbReference>
<feature type="domain" description="Sigma-54 factor interaction" evidence="6">
    <location>
        <begin position="156"/>
        <end position="381"/>
    </location>
</feature>
<dbReference type="InterPro" id="IPR025943">
    <property type="entry name" value="Sigma_54_int_dom_ATP-bd_2"/>
</dbReference>
<dbReference type="AlphaFoldDB" id="A0AAU0UP24"/>
<dbReference type="CDD" id="cd00009">
    <property type="entry name" value="AAA"/>
    <property type="match status" value="1"/>
</dbReference>
<dbReference type="InterPro" id="IPR027417">
    <property type="entry name" value="P-loop_NTPase"/>
</dbReference>
<organism evidence="8 9">
    <name type="scientific">Metallumcola ferriviriculae</name>
    <dbReference type="NCBI Taxonomy" id="3039180"/>
    <lineage>
        <taxon>Bacteria</taxon>
        <taxon>Bacillati</taxon>
        <taxon>Bacillota</taxon>
        <taxon>Clostridia</taxon>
        <taxon>Neomoorellales</taxon>
        <taxon>Desulfitibacteraceae</taxon>
        <taxon>Metallumcola</taxon>
    </lineage>
</organism>
<dbReference type="Pfam" id="PF00158">
    <property type="entry name" value="Sigma54_activat"/>
    <property type="match status" value="1"/>
</dbReference>
<accession>A0AAU0UP24</accession>
<sequence>MVSLLLDVFKQNEMNHDAKIMVGILDSIEECVLIINCNLKIVYVNPAYAKILKVPRNRVIGRSLKEIEPAARIIDVIRTGEPIINDPSHIKSLKLDVVANMTPLYYDDSLIGAVAIFRNVTEIKKLNEEIFNLQELTRSLQKQPFASELEDPFNKIIGNSKCLQEILIIANKSAKTNANILIRGESGVGKEVLAQAIHDASKRSEKPVIKVNCAAIPTELLESELFGYEEGAFTGAKKGGKKGKFELADGGTLFLDEIGDMSPSMQAKVLRAIQFKKFERVGGNNSRFSDIRIITATNRNLEKMMEAGTFREDLYFRINVISLDLPPLRKRRGDIPSLITMFLKQLNSDKTLSAEALEQMMSYSWPGNIRELQNAIEHTNIISTNNIIQLEDLPKYVKDAKTSNYNLSEKNLNLSNLIQDVEKKAIITALQITGNNRTKAMSLLGISRRSFYEKLNKYNL</sequence>
<dbReference type="SUPFAM" id="SSF46689">
    <property type="entry name" value="Homeodomain-like"/>
    <property type="match status" value="1"/>
</dbReference>
<dbReference type="PANTHER" id="PTHR32071:SF57">
    <property type="entry name" value="C4-DICARBOXYLATE TRANSPORT TRANSCRIPTIONAL REGULATORY PROTEIN DCTD"/>
    <property type="match status" value="1"/>
</dbReference>
<evidence type="ECO:0000313" key="8">
    <source>
        <dbReference type="EMBL" id="WRO22287.1"/>
    </source>
</evidence>
<dbReference type="Pfam" id="PF08448">
    <property type="entry name" value="PAS_4"/>
    <property type="match status" value="1"/>
</dbReference>
<evidence type="ECO:0000259" key="7">
    <source>
        <dbReference type="PROSITE" id="PS50112"/>
    </source>
</evidence>
<dbReference type="SMART" id="SM00382">
    <property type="entry name" value="AAA"/>
    <property type="match status" value="1"/>
</dbReference>
<dbReference type="GO" id="GO:0043565">
    <property type="term" value="F:sequence-specific DNA binding"/>
    <property type="evidence" value="ECO:0007669"/>
    <property type="project" value="InterPro"/>
</dbReference>
<keyword evidence="9" id="KW-1185">Reference proteome</keyword>
<dbReference type="PROSITE" id="PS00675">
    <property type="entry name" value="SIGMA54_INTERACT_1"/>
    <property type="match status" value="1"/>
</dbReference>
<dbReference type="InterPro" id="IPR009057">
    <property type="entry name" value="Homeodomain-like_sf"/>
</dbReference>
<dbReference type="InterPro" id="IPR025944">
    <property type="entry name" value="Sigma_54_int_dom_CS"/>
</dbReference>
<feature type="domain" description="PAS" evidence="7">
    <location>
        <begin position="17"/>
        <end position="64"/>
    </location>
</feature>
<dbReference type="PRINTS" id="PR01590">
    <property type="entry name" value="HTHFIS"/>
</dbReference>
<dbReference type="InterPro" id="IPR058031">
    <property type="entry name" value="AAA_lid_NorR"/>
</dbReference>
<evidence type="ECO:0000256" key="4">
    <source>
        <dbReference type="ARBA" id="ARBA00023125"/>
    </source>
</evidence>
<evidence type="ECO:0000256" key="1">
    <source>
        <dbReference type="ARBA" id="ARBA00022741"/>
    </source>
</evidence>
<dbReference type="KEGG" id="dbc:MFMK1_002112"/>
<dbReference type="PANTHER" id="PTHR32071">
    <property type="entry name" value="TRANSCRIPTIONAL REGULATORY PROTEIN"/>
    <property type="match status" value="1"/>
</dbReference>